<dbReference type="EMBL" id="CAJNOI010000924">
    <property type="protein sequence ID" value="CAF1362859.1"/>
    <property type="molecule type" value="Genomic_DNA"/>
</dbReference>
<dbReference type="OrthoDB" id="10028923at2759"/>
<dbReference type="Proteomes" id="UP000663832">
    <property type="component" value="Unassembled WGS sequence"/>
</dbReference>
<sequence>MKPINYIQQKKRSTRSFEKIFKLKQNTQQKIWLYKFPLEILFYINYYITGYEAIEFSTIVPIEAASCNRAFWKILETNKLDKINIEFPQDTRSTYQLIQDELFLKDSGRRYLTFIYDGFSYEQFMKLMCCWNTDSFRTYVRLHSYSCYHLYPTLPVFPLFRYSFLLNYRNLNPLENLLFRLCRPTNECQKPILVNNMNEFLFNLNNKFCFDVIKSWINFSLFVLAGKFKSFFLLLKYVWYMTDLGGSVLNCLLKNGFDSSLQDLDFFWLGGSLHLFENAIGRFKRMAYSKIVEERNVPGLLTEFLVDVKEKRKLRIQFIFKRKNINISSILYAFDIDIVQVAFNGFTVLTTHSFIEAFATQSFICYNLTNDIRDVPHYLDRCLKYTSRGFNWLCPILYNDSLAQKPLVRGRRLVDYSFLDFYYNVDTYHIQRTFLNLNFFVYRQLLIESG</sequence>
<evidence type="ECO:0000313" key="2">
    <source>
        <dbReference type="EMBL" id="CAF1592556.1"/>
    </source>
</evidence>
<accession>A0A816A2P1</accession>
<evidence type="ECO:0000313" key="1">
    <source>
        <dbReference type="EMBL" id="CAF1362859.1"/>
    </source>
</evidence>
<dbReference type="Proteomes" id="UP000663877">
    <property type="component" value="Unassembled WGS sequence"/>
</dbReference>
<dbReference type="AlphaFoldDB" id="A0A816A2P1"/>
<keyword evidence="3" id="KW-1185">Reference proteome</keyword>
<proteinExistence type="predicted"/>
<comment type="caution">
    <text evidence="2">The sequence shown here is derived from an EMBL/GenBank/DDBJ whole genome shotgun (WGS) entry which is preliminary data.</text>
</comment>
<dbReference type="EMBL" id="CAJNOM010001111">
    <property type="protein sequence ID" value="CAF1592556.1"/>
    <property type="molecule type" value="Genomic_DNA"/>
</dbReference>
<evidence type="ECO:0000313" key="3">
    <source>
        <dbReference type="Proteomes" id="UP000663832"/>
    </source>
</evidence>
<name>A0A816A2P1_9BILA</name>
<organism evidence="2 3">
    <name type="scientific">Adineta steineri</name>
    <dbReference type="NCBI Taxonomy" id="433720"/>
    <lineage>
        <taxon>Eukaryota</taxon>
        <taxon>Metazoa</taxon>
        <taxon>Spiralia</taxon>
        <taxon>Gnathifera</taxon>
        <taxon>Rotifera</taxon>
        <taxon>Eurotatoria</taxon>
        <taxon>Bdelloidea</taxon>
        <taxon>Adinetida</taxon>
        <taxon>Adinetidae</taxon>
        <taxon>Adineta</taxon>
    </lineage>
</organism>
<protein>
    <submittedName>
        <fullName evidence="2">Uncharacterized protein</fullName>
    </submittedName>
</protein>
<gene>
    <name evidence="1" type="ORF">BJG266_LOCUS35595</name>
    <name evidence="2" type="ORF">QVE165_LOCUS51446</name>
</gene>
<reference evidence="2" key="1">
    <citation type="submission" date="2021-02" db="EMBL/GenBank/DDBJ databases">
        <authorList>
            <person name="Nowell W R."/>
        </authorList>
    </citation>
    <scope>NUCLEOTIDE SEQUENCE</scope>
</reference>